<dbReference type="PANTHER" id="PTHR43439">
    <property type="entry name" value="PHENYLACETATE-COENZYME A LIGASE"/>
    <property type="match status" value="1"/>
</dbReference>
<dbReference type="OrthoDB" id="429813at2759"/>
<dbReference type="AlphaFoldDB" id="A0A2J6SKV8"/>
<evidence type="ECO:0000313" key="6">
    <source>
        <dbReference type="Proteomes" id="UP000235371"/>
    </source>
</evidence>
<dbReference type="SUPFAM" id="SSF51735">
    <property type="entry name" value="NAD(P)-binding Rossmann-fold domains"/>
    <property type="match status" value="1"/>
</dbReference>
<proteinExistence type="predicted"/>
<evidence type="ECO:0000259" key="3">
    <source>
        <dbReference type="Pfam" id="PF00501"/>
    </source>
</evidence>
<evidence type="ECO:0000256" key="1">
    <source>
        <dbReference type="ARBA" id="ARBA00022450"/>
    </source>
</evidence>
<dbReference type="Gene3D" id="3.40.50.12780">
    <property type="entry name" value="N-terminal domain of ligase-like"/>
    <property type="match status" value="1"/>
</dbReference>
<dbReference type="SUPFAM" id="SSF56801">
    <property type="entry name" value="Acetyl-CoA synthetase-like"/>
    <property type="match status" value="1"/>
</dbReference>
<keyword evidence="1" id="KW-0596">Phosphopantetheine</keyword>
<dbReference type="InterPro" id="IPR042099">
    <property type="entry name" value="ANL_N_sf"/>
</dbReference>
<dbReference type="PROSITE" id="PS00012">
    <property type="entry name" value="PHOSPHOPANTETHEINE"/>
    <property type="match status" value="1"/>
</dbReference>
<feature type="domain" description="Thioester reductase (TE)" evidence="4">
    <location>
        <begin position="665"/>
        <end position="915"/>
    </location>
</feature>
<dbReference type="Gene3D" id="3.40.50.720">
    <property type="entry name" value="NAD(P)-binding Rossmann-like Domain"/>
    <property type="match status" value="1"/>
</dbReference>
<dbReference type="InParanoid" id="A0A2J6SKV8"/>
<evidence type="ECO:0000256" key="2">
    <source>
        <dbReference type="ARBA" id="ARBA00022553"/>
    </source>
</evidence>
<dbReference type="PANTHER" id="PTHR43439:SF2">
    <property type="entry name" value="ENZYME, PUTATIVE (JCVI)-RELATED"/>
    <property type="match status" value="1"/>
</dbReference>
<dbReference type="InterPro" id="IPR036291">
    <property type="entry name" value="NAD(P)-bd_dom_sf"/>
</dbReference>
<name>A0A2J6SKV8_9HELO</name>
<dbReference type="InterPro" id="IPR013120">
    <property type="entry name" value="FAR_NAD-bd"/>
</dbReference>
<reference evidence="5 6" key="1">
    <citation type="submission" date="2016-04" db="EMBL/GenBank/DDBJ databases">
        <title>A degradative enzymes factory behind the ericoid mycorrhizal symbiosis.</title>
        <authorList>
            <consortium name="DOE Joint Genome Institute"/>
            <person name="Martino E."/>
            <person name="Morin E."/>
            <person name="Grelet G."/>
            <person name="Kuo A."/>
            <person name="Kohler A."/>
            <person name="Daghino S."/>
            <person name="Barry K."/>
            <person name="Choi C."/>
            <person name="Cichocki N."/>
            <person name="Clum A."/>
            <person name="Copeland A."/>
            <person name="Hainaut M."/>
            <person name="Haridas S."/>
            <person name="Labutti K."/>
            <person name="Lindquist E."/>
            <person name="Lipzen A."/>
            <person name="Khouja H.-R."/>
            <person name="Murat C."/>
            <person name="Ohm R."/>
            <person name="Olson A."/>
            <person name="Spatafora J."/>
            <person name="Veneault-Fourrey C."/>
            <person name="Henrissat B."/>
            <person name="Grigoriev I."/>
            <person name="Martin F."/>
            <person name="Perotto S."/>
        </authorList>
    </citation>
    <scope>NUCLEOTIDE SEQUENCE [LARGE SCALE GENOMIC DNA]</scope>
    <source>
        <strain evidence="5 6">E</strain>
    </source>
</reference>
<keyword evidence="2" id="KW-0597">Phosphoprotein</keyword>
<dbReference type="Proteomes" id="UP000235371">
    <property type="component" value="Unassembled WGS sequence"/>
</dbReference>
<accession>A0A2J6SKV8</accession>
<dbReference type="InterPro" id="IPR000873">
    <property type="entry name" value="AMP-dep_synth/lig_dom"/>
</dbReference>
<evidence type="ECO:0000259" key="4">
    <source>
        <dbReference type="Pfam" id="PF07993"/>
    </source>
</evidence>
<evidence type="ECO:0000313" key="5">
    <source>
        <dbReference type="EMBL" id="PMD51393.1"/>
    </source>
</evidence>
<dbReference type="RefSeq" id="XP_024728297.1">
    <property type="nucleotide sequence ID" value="XM_024881719.1"/>
</dbReference>
<dbReference type="Pfam" id="PF00501">
    <property type="entry name" value="AMP-binding"/>
    <property type="match status" value="1"/>
</dbReference>
<dbReference type="GeneID" id="36589796"/>
<dbReference type="Pfam" id="PF07993">
    <property type="entry name" value="NAD_binding_4"/>
    <property type="match status" value="1"/>
</dbReference>
<dbReference type="InterPro" id="IPR006162">
    <property type="entry name" value="Ppantetheine_attach_site"/>
</dbReference>
<dbReference type="STRING" id="1095630.A0A2J6SKV8"/>
<dbReference type="EMBL" id="KZ613912">
    <property type="protein sequence ID" value="PMD51393.1"/>
    <property type="molecule type" value="Genomic_DNA"/>
</dbReference>
<keyword evidence="6" id="KW-1185">Reference proteome</keyword>
<dbReference type="Pfam" id="PF23562">
    <property type="entry name" value="AMP-binding_C_3"/>
    <property type="match status" value="1"/>
</dbReference>
<feature type="domain" description="AMP-dependent synthetase/ligase" evidence="3">
    <location>
        <begin position="46"/>
        <end position="344"/>
    </location>
</feature>
<protein>
    <submittedName>
        <fullName evidence="5">Acetyl-CoA synthetase-like protein</fullName>
    </submittedName>
</protein>
<dbReference type="InterPro" id="IPR051414">
    <property type="entry name" value="Adenylate-forming_Reductase"/>
</dbReference>
<gene>
    <name evidence="5" type="ORF">K444DRAFT_620504</name>
</gene>
<organism evidence="5 6">
    <name type="scientific">Hyaloscypha bicolor E</name>
    <dbReference type="NCBI Taxonomy" id="1095630"/>
    <lineage>
        <taxon>Eukaryota</taxon>
        <taxon>Fungi</taxon>
        <taxon>Dikarya</taxon>
        <taxon>Ascomycota</taxon>
        <taxon>Pezizomycotina</taxon>
        <taxon>Leotiomycetes</taxon>
        <taxon>Helotiales</taxon>
        <taxon>Hyaloscyphaceae</taxon>
        <taxon>Hyaloscypha</taxon>
        <taxon>Hyaloscypha bicolor</taxon>
    </lineage>
</organism>
<sequence>MSDIGARPVLKVKTIFTFDEVIRERASDEDRIPLIGYPKSKLGITDYELFNGKQLNRLVDGASKALLKLGVKPLKADENEVVGIYGISGLDYIVTIFGLGRLGYTTFMLSPRLPATACVNLLKDSGARTLLYASQFFNLATKTSASLPLTVIPILTREQYDILNDTTPPFERNGIDGEKENLKKLIMMHSSGSTGLPCSIHYTHRRLLATMLTAQPLIAFQSVPLFHAHGFISFIQAIYKRKCIYLFNGHIPQTHETVTAAIKAAEPEIVWTVPYVLKLLCEKRDGIEVLKRCKVVSCSGSRCPDELGDLMVREGIHFGTVFGATEVALILTSLNRPKEDKAWNYLRPPPHIAPFIKMKPIDGPICECVVLDGHKGKMASNSNDPPNSFHTKDLFIAHPSIPNTWKFVGRLDDRVTLSNGEKVLPLPIEGRIQQDPLVREVVVFGIDRPVPGLLLFRAESARGLSNEEFLDRVWPAIEDANTRAEGFSQISREMVVVLREDVDCPTTDKSSIKRAQVYRDFREVIEGVYERLESSQEGTLVLDSEELEMWIMESFEKLGTHLKDTNEDFFSAGVDSLKAIQMRGLIIRNLDLGGNASKCPSMVVYDSGNVEKLAKALSDVRSGEANFSWDVDEVTEMRNLIDKYSQFVKRENCDRKAPTRNVVLLTGATGYLGSHILSQLMRLPSVSKIYCLLRTTSAPQTAIEKLNEALQEQYSTHIASSTKIHPLLSDLSKPDLDLPGLVFQKLQAETTHIIHCAWEVNFALPVRSFEAHLAALQNLVNLSLSSSFTQPAHLLFCSSVGTAMATSAQRPSKEVTIPEDPIKELTDASPTGYARSKIIAERILERAVALDGARAVILRIGQIIPSQNSGSMLWNPNEMIPLLIRSALSTRSLPETPGGGDRCSWIDVDSLSKTILDISHLGRVISGEDMERPHLVYNLVHPRPCSWKADFLPALKKAGLVFEVVDWQTWLEKLRSSEKDVKKNPSRKLLAFWEAQKIYGEGKEIKFETAAAEGQSDATKNMGRVVDEEYVAKLLDAWRIVWSVFT</sequence>